<name>A0A0S4J0Z9_BODSA</name>
<evidence type="ECO:0000313" key="3">
    <source>
        <dbReference type="Proteomes" id="UP000051952"/>
    </source>
</evidence>
<dbReference type="VEuPathDB" id="TriTrypDB:BSAL_04370"/>
<evidence type="ECO:0000313" key="2">
    <source>
        <dbReference type="EMBL" id="CUG01291.1"/>
    </source>
</evidence>
<protein>
    <submittedName>
        <fullName evidence="2">Uncharacterized protein</fullName>
    </submittedName>
</protein>
<dbReference type="EMBL" id="CYKH01000493">
    <property type="protein sequence ID" value="CUG01291.1"/>
    <property type="molecule type" value="Genomic_DNA"/>
</dbReference>
<keyword evidence="3" id="KW-1185">Reference proteome</keyword>
<organism evidence="2 3">
    <name type="scientific">Bodo saltans</name>
    <name type="common">Flagellated protozoan</name>
    <dbReference type="NCBI Taxonomy" id="75058"/>
    <lineage>
        <taxon>Eukaryota</taxon>
        <taxon>Discoba</taxon>
        <taxon>Euglenozoa</taxon>
        <taxon>Kinetoplastea</taxon>
        <taxon>Metakinetoplastina</taxon>
        <taxon>Eubodonida</taxon>
        <taxon>Bodonidae</taxon>
        <taxon>Bodo</taxon>
    </lineage>
</organism>
<dbReference type="AlphaFoldDB" id="A0A0S4J0Z9"/>
<dbReference type="Proteomes" id="UP000051952">
    <property type="component" value="Unassembled WGS sequence"/>
</dbReference>
<gene>
    <name evidence="2" type="ORF">BSAL_04370</name>
</gene>
<keyword evidence="1" id="KW-0175">Coiled coil</keyword>
<sequence>MEEAINQRHLEKKKIDELRALVAEKSSKLDSTNTFVLSARAYVKDFPTENILLKLERRVESVKDQVKQTERIASQHRAGIEAYYSRLSSNQLDLQSTLTSASELLDEIASIVNPIMQEELSVVSPRIVLDGCESLISILYEREEQLKTKSDEVTLGASREHDLTKAATALQLRLEDTIPQLDEQKGNDERDIRDAWEEEGGALKLILNRLYTIHKEQAFHLQRGTHIKKDAAKGSTESEIVLSTRHSHLASEVNKGRSTLADLREELALSKKQIDSLRVKARESLLDFESEREEKEKRLSVAKRSHANAQEENVDLRDVKSKLYERLQDLRELPQQTPRAIS</sequence>
<feature type="coiled-coil region" evidence="1">
    <location>
        <begin position="260"/>
        <end position="312"/>
    </location>
</feature>
<dbReference type="OrthoDB" id="10673933at2759"/>
<reference evidence="3" key="1">
    <citation type="submission" date="2015-09" db="EMBL/GenBank/DDBJ databases">
        <authorList>
            <consortium name="Pathogen Informatics"/>
        </authorList>
    </citation>
    <scope>NUCLEOTIDE SEQUENCE [LARGE SCALE GENOMIC DNA]</scope>
    <source>
        <strain evidence="3">Lake Konstanz</strain>
    </source>
</reference>
<evidence type="ECO:0000256" key="1">
    <source>
        <dbReference type="SAM" id="Coils"/>
    </source>
</evidence>
<proteinExistence type="predicted"/>
<accession>A0A0S4J0Z9</accession>